<feature type="domain" description="NlpC/P60" evidence="5">
    <location>
        <begin position="121"/>
        <end position="241"/>
    </location>
</feature>
<organism evidence="6">
    <name type="scientific">Lactobacillus delbrueckii subsp. lactis</name>
    <dbReference type="NCBI Taxonomy" id="29397"/>
    <lineage>
        <taxon>Bacteria</taxon>
        <taxon>Bacillati</taxon>
        <taxon>Bacillota</taxon>
        <taxon>Bacilli</taxon>
        <taxon>Lactobacillales</taxon>
        <taxon>Lactobacillaceae</taxon>
        <taxon>Lactobacillus</taxon>
    </lineage>
</organism>
<dbReference type="PANTHER" id="PTHR47053:SF1">
    <property type="entry name" value="MUREIN DD-ENDOPEPTIDASE MEPH-RELATED"/>
    <property type="match status" value="1"/>
</dbReference>
<evidence type="ECO:0000256" key="1">
    <source>
        <dbReference type="ARBA" id="ARBA00007074"/>
    </source>
</evidence>
<name>A0A3G6JBX9_LACDL</name>
<proteinExistence type="inferred from homology"/>
<protein>
    <submittedName>
        <fullName evidence="6">Hydrolase</fullName>
    </submittedName>
</protein>
<keyword evidence="3 6" id="KW-0378">Hydrolase</keyword>
<reference evidence="6" key="1">
    <citation type="submission" date="2018-07" db="EMBL/GenBank/DDBJ databases">
        <authorList>
            <person name="Somerville V."/>
        </authorList>
    </citation>
    <scope>NUCLEOTIDE SEQUENCE</scope>
    <source>
        <strain evidence="6">NWC_2_2</strain>
    </source>
</reference>
<evidence type="ECO:0000313" key="6">
    <source>
        <dbReference type="EMBL" id="AZA15429.1"/>
    </source>
</evidence>
<dbReference type="Pfam" id="PF00877">
    <property type="entry name" value="NLPC_P60"/>
    <property type="match status" value="1"/>
</dbReference>
<accession>A0A3G6JBX9</accession>
<dbReference type="SUPFAM" id="SSF54001">
    <property type="entry name" value="Cysteine proteinases"/>
    <property type="match status" value="1"/>
</dbReference>
<dbReference type="AlphaFoldDB" id="A0A3G6JBX9"/>
<evidence type="ECO:0000256" key="2">
    <source>
        <dbReference type="ARBA" id="ARBA00022670"/>
    </source>
</evidence>
<dbReference type="GO" id="GO:0008234">
    <property type="term" value="F:cysteine-type peptidase activity"/>
    <property type="evidence" value="ECO:0007669"/>
    <property type="project" value="UniProtKB-KW"/>
</dbReference>
<sequence length="241" mass="26197">MKKSNMIKFSAAALTFLGISATGVKPVKQPAQAASKRIKVISKQYVTVWANYQKGRHVATHLKKGSSHFVYQTATDSMGNLWYRIGKKEWVMAKYFNQVKSAKKAVKAKKTKAKSKKTVKKARAKAVVSLAKQQVGKAYVKGSKGPNAFDNASLVAYVYKQAAGVNTGSSTKSQVKKGIAVDPSSGFAEGDLLFWGSKNKPYNVAIYVGDGKYVTAAGDQQGVVQASLSTYFWPSRARRVL</sequence>
<dbReference type="PROSITE" id="PS51935">
    <property type="entry name" value="NLPC_P60"/>
    <property type="match status" value="1"/>
</dbReference>
<gene>
    <name evidence="6" type="ORF">DQL93_01310</name>
</gene>
<evidence type="ECO:0000256" key="3">
    <source>
        <dbReference type="ARBA" id="ARBA00022801"/>
    </source>
</evidence>
<keyword evidence="4" id="KW-0788">Thiol protease</keyword>
<dbReference type="InterPro" id="IPR051202">
    <property type="entry name" value="Peptidase_C40"/>
</dbReference>
<evidence type="ECO:0000259" key="5">
    <source>
        <dbReference type="PROSITE" id="PS51935"/>
    </source>
</evidence>
<dbReference type="PANTHER" id="PTHR47053">
    <property type="entry name" value="MUREIN DD-ENDOPEPTIDASE MEPH-RELATED"/>
    <property type="match status" value="1"/>
</dbReference>
<dbReference type="GO" id="GO:0006508">
    <property type="term" value="P:proteolysis"/>
    <property type="evidence" value="ECO:0007669"/>
    <property type="project" value="UniProtKB-KW"/>
</dbReference>
<dbReference type="EMBL" id="CP031023">
    <property type="protein sequence ID" value="AZA15429.1"/>
    <property type="molecule type" value="Genomic_DNA"/>
</dbReference>
<dbReference type="InterPro" id="IPR000064">
    <property type="entry name" value="NLP_P60_dom"/>
</dbReference>
<evidence type="ECO:0000256" key="4">
    <source>
        <dbReference type="ARBA" id="ARBA00022807"/>
    </source>
</evidence>
<dbReference type="Gene3D" id="3.90.1720.10">
    <property type="entry name" value="endopeptidase domain like (from Nostoc punctiforme)"/>
    <property type="match status" value="1"/>
</dbReference>
<dbReference type="InterPro" id="IPR038765">
    <property type="entry name" value="Papain-like_cys_pep_sf"/>
</dbReference>
<keyword evidence="2" id="KW-0645">Protease</keyword>
<comment type="similarity">
    <text evidence="1">Belongs to the peptidase C40 family.</text>
</comment>